<proteinExistence type="predicted"/>
<evidence type="ECO:0000313" key="2">
    <source>
        <dbReference type="WBParaSite" id="nRc.2.0.1.t01631-RA"/>
    </source>
</evidence>
<evidence type="ECO:0000313" key="1">
    <source>
        <dbReference type="Proteomes" id="UP000887565"/>
    </source>
</evidence>
<protein>
    <submittedName>
        <fullName evidence="2">Uncharacterized protein</fullName>
    </submittedName>
</protein>
<organism evidence="1 2">
    <name type="scientific">Romanomermis culicivorax</name>
    <name type="common">Nematode worm</name>
    <dbReference type="NCBI Taxonomy" id="13658"/>
    <lineage>
        <taxon>Eukaryota</taxon>
        <taxon>Metazoa</taxon>
        <taxon>Ecdysozoa</taxon>
        <taxon>Nematoda</taxon>
        <taxon>Enoplea</taxon>
        <taxon>Dorylaimia</taxon>
        <taxon>Mermithida</taxon>
        <taxon>Mermithoidea</taxon>
        <taxon>Mermithidae</taxon>
        <taxon>Romanomermis</taxon>
    </lineage>
</organism>
<reference evidence="2" key="1">
    <citation type="submission" date="2022-11" db="UniProtKB">
        <authorList>
            <consortium name="WormBaseParasite"/>
        </authorList>
    </citation>
    <scope>IDENTIFICATION</scope>
</reference>
<dbReference type="Proteomes" id="UP000887565">
    <property type="component" value="Unplaced"/>
</dbReference>
<dbReference type="WBParaSite" id="nRc.2.0.1.t01631-RA">
    <property type="protein sequence ID" value="nRc.2.0.1.t01631-RA"/>
    <property type="gene ID" value="nRc.2.0.1.g01631"/>
</dbReference>
<accession>A0A915HJX1</accession>
<keyword evidence="1" id="KW-1185">Reference proteome</keyword>
<name>A0A915HJX1_ROMCU</name>
<sequence length="86" mass="9866">MDRAELHKNYIGNNAHQKLQLIMYSFISKKGKRKKGKCEEDVITFSIARLESPKLNSVIWEFASLGIAQLEINLLSLESLSWESLN</sequence>
<dbReference type="AlphaFoldDB" id="A0A915HJX1"/>